<comment type="caution">
    <text evidence="1">The sequence shown here is derived from an EMBL/GenBank/DDBJ whole genome shotgun (WGS) entry which is preliminary data.</text>
</comment>
<proteinExistence type="predicted"/>
<dbReference type="RefSeq" id="WP_310020683.1">
    <property type="nucleotide sequence ID" value="NZ_JAVDUM010000009.1"/>
</dbReference>
<evidence type="ECO:0000313" key="2">
    <source>
        <dbReference type="Proteomes" id="UP001259347"/>
    </source>
</evidence>
<protein>
    <submittedName>
        <fullName evidence="1">Uncharacterized protein</fullName>
    </submittedName>
</protein>
<keyword evidence="2" id="KW-1185">Reference proteome</keyword>
<dbReference type="EMBL" id="JAVDUM010000009">
    <property type="protein sequence ID" value="MDR6867663.1"/>
    <property type="molecule type" value="Genomic_DNA"/>
</dbReference>
<sequence>MSADETAVTGKPMEHYEPYVEMLSHVLANGLALATEWEFLLSLDRSLPLHEAVRDAARDSIKWRFAFEIDRIEQGRVEQGEVENRG</sequence>
<gene>
    <name evidence="1" type="ORF">J2Y69_002267</name>
</gene>
<evidence type="ECO:0000313" key="1">
    <source>
        <dbReference type="EMBL" id="MDR6867663.1"/>
    </source>
</evidence>
<dbReference type="Proteomes" id="UP001259347">
    <property type="component" value="Unassembled WGS sequence"/>
</dbReference>
<accession>A0ABU1SEH5</accession>
<organism evidence="1 2">
    <name type="scientific">Microbacterium resistens</name>
    <dbReference type="NCBI Taxonomy" id="156977"/>
    <lineage>
        <taxon>Bacteria</taxon>
        <taxon>Bacillati</taxon>
        <taxon>Actinomycetota</taxon>
        <taxon>Actinomycetes</taxon>
        <taxon>Micrococcales</taxon>
        <taxon>Microbacteriaceae</taxon>
        <taxon>Microbacterium</taxon>
    </lineage>
</organism>
<reference evidence="1 2" key="1">
    <citation type="submission" date="2023-07" db="EMBL/GenBank/DDBJ databases">
        <title>Sorghum-associated microbial communities from plants grown in Nebraska, USA.</title>
        <authorList>
            <person name="Schachtman D."/>
        </authorList>
    </citation>
    <scope>NUCLEOTIDE SEQUENCE [LARGE SCALE GENOMIC DNA]</scope>
    <source>
        <strain evidence="1 2">2980</strain>
    </source>
</reference>
<name>A0ABU1SEH5_9MICO</name>